<keyword evidence="6" id="KW-1185">Reference proteome</keyword>
<evidence type="ECO:0000256" key="1">
    <source>
        <dbReference type="ARBA" id="ARBA00006484"/>
    </source>
</evidence>
<dbReference type="FunFam" id="3.40.50.720:FF:000374">
    <property type="entry name" value="3-oxoacyl-(Acyl-carrier-protein) reductase"/>
    <property type="match status" value="1"/>
</dbReference>
<dbReference type="Pfam" id="PF13561">
    <property type="entry name" value="adh_short_C2"/>
    <property type="match status" value="1"/>
</dbReference>
<dbReference type="PROSITE" id="PS00061">
    <property type="entry name" value="ADH_SHORT"/>
    <property type="match status" value="1"/>
</dbReference>
<protein>
    <recommendedName>
        <fullName evidence="4">Ketoreductase domain-containing protein</fullName>
    </recommendedName>
</protein>
<gene>
    <name evidence="5" type="ORF">CDV56_102393</name>
</gene>
<name>A0A397G1E1_ASPTH</name>
<dbReference type="GO" id="GO:0016491">
    <property type="term" value="F:oxidoreductase activity"/>
    <property type="evidence" value="ECO:0007669"/>
    <property type="project" value="UniProtKB-KW"/>
</dbReference>
<dbReference type="SUPFAM" id="SSF51735">
    <property type="entry name" value="NAD(P)-binding Rossmann-fold domains"/>
    <property type="match status" value="1"/>
</dbReference>
<proteinExistence type="inferred from homology"/>
<dbReference type="EMBL" id="NKHU02000370">
    <property type="protein sequence ID" value="RHZ43889.1"/>
    <property type="molecule type" value="Genomic_DNA"/>
</dbReference>
<dbReference type="Proteomes" id="UP000215305">
    <property type="component" value="Unassembled WGS sequence"/>
</dbReference>
<dbReference type="STRING" id="41047.A0A397G1E1"/>
<dbReference type="CDD" id="cd05233">
    <property type="entry name" value="SDR_c"/>
    <property type="match status" value="1"/>
</dbReference>
<dbReference type="InterPro" id="IPR020904">
    <property type="entry name" value="Sc_DH/Rdtase_CS"/>
</dbReference>
<keyword evidence="3" id="KW-0560">Oxidoreductase</keyword>
<dbReference type="GO" id="GO:0044550">
    <property type="term" value="P:secondary metabolite biosynthetic process"/>
    <property type="evidence" value="ECO:0007669"/>
    <property type="project" value="UniProtKB-ARBA"/>
</dbReference>
<dbReference type="InterPro" id="IPR057326">
    <property type="entry name" value="KR_dom"/>
</dbReference>
<dbReference type="OrthoDB" id="47007at2759"/>
<dbReference type="PANTHER" id="PTHR43639:SF1">
    <property type="entry name" value="SHORT-CHAIN DEHYDROGENASE_REDUCTASE FAMILY PROTEIN"/>
    <property type="match status" value="1"/>
</dbReference>
<accession>A0A397G1E1</accession>
<dbReference type="VEuPathDB" id="FungiDB:CDV56_102393"/>
<comment type="caution">
    <text evidence="5">The sequence shown here is derived from an EMBL/GenBank/DDBJ whole genome shotgun (WGS) entry which is preliminary data.</text>
</comment>
<organism evidence="5 6">
    <name type="scientific">Aspergillus thermomutatus</name>
    <name type="common">Neosartorya pseudofischeri</name>
    <dbReference type="NCBI Taxonomy" id="41047"/>
    <lineage>
        <taxon>Eukaryota</taxon>
        <taxon>Fungi</taxon>
        <taxon>Dikarya</taxon>
        <taxon>Ascomycota</taxon>
        <taxon>Pezizomycotina</taxon>
        <taxon>Eurotiomycetes</taxon>
        <taxon>Eurotiomycetidae</taxon>
        <taxon>Eurotiales</taxon>
        <taxon>Aspergillaceae</taxon>
        <taxon>Aspergillus</taxon>
        <taxon>Aspergillus subgen. Fumigati</taxon>
    </lineage>
</organism>
<dbReference type="InterPro" id="IPR036291">
    <property type="entry name" value="NAD(P)-bd_dom_sf"/>
</dbReference>
<dbReference type="PANTHER" id="PTHR43639">
    <property type="entry name" value="OXIDOREDUCTASE, SHORT-CHAIN DEHYDROGENASE/REDUCTASE FAMILY (AFU_ORTHOLOGUE AFUA_5G02870)"/>
    <property type="match status" value="1"/>
</dbReference>
<sequence>MAPSSQPLTLTGKVAIVTGSSRGIGAGIAEELARRGAKVLITYASPRSERVVNELMERIRSLNNGSSVAKIQADLRELSAPQAIVNAAAQAFGPYIDILVNNAGCEITKPLADHRVDDYNFIFELNVRAVIFLTQAVLPHLQAPGRIINLSSIGARGGFANISTYCASKAAVESLTRCWAAELGDRGHTVNAVNPGPVQTEMLDTLPRDLIALQKSITPVEHRLGTVDDIAQIVAWMDLDAVFAYAQWTGGGRRRIRATISGEGSAWGNRALIQQAEGEVRLSKGFHCWRRGIISEIFHNQTWSFPQRLNFEDSSISFACIFINNLASDPGKARR</sequence>
<reference evidence="5" key="1">
    <citation type="submission" date="2018-08" db="EMBL/GenBank/DDBJ databases">
        <title>Draft genome sequence of azole-resistant Aspergillus thermomutatus (Neosartorya pseudofischeri) strain HMR AF 39, isolated from a human nasal aspirate.</title>
        <authorList>
            <person name="Parent-Michaud M."/>
            <person name="Dufresne P.J."/>
            <person name="Fournier E."/>
            <person name="Martineau C."/>
            <person name="Moreira S."/>
            <person name="Perkins V."/>
            <person name="De Repentigny L."/>
            <person name="Dufresne S.F."/>
        </authorList>
    </citation>
    <scope>NUCLEOTIDE SEQUENCE [LARGE SCALE GENOMIC DNA]</scope>
    <source>
        <strain evidence="5">HMR AF 39</strain>
    </source>
</reference>
<feature type="domain" description="Ketoreductase" evidence="4">
    <location>
        <begin position="13"/>
        <end position="201"/>
    </location>
</feature>
<evidence type="ECO:0000256" key="3">
    <source>
        <dbReference type="ARBA" id="ARBA00023002"/>
    </source>
</evidence>
<dbReference type="GeneID" id="38124367"/>
<evidence type="ECO:0000259" key="4">
    <source>
        <dbReference type="SMART" id="SM00822"/>
    </source>
</evidence>
<dbReference type="PRINTS" id="PR00081">
    <property type="entry name" value="GDHRDH"/>
</dbReference>
<dbReference type="PRINTS" id="PR00080">
    <property type="entry name" value="SDRFAMILY"/>
</dbReference>
<keyword evidence="2" id="KW-0521">NADP</keyword>
<dbReference type="InterPro" id="IPR002347">
    <property type="entry name" value="SDR_fam"/>
</dbReference>
<dbReference type="RefSeq" id="XP_026610046.1">
    <property type="nucleotide sequence ID" value="XM_026756012.1"/>
</dbReference>
<evidence type="ECO:0000313" key="6">
    <source>
        <dbReference type="Proteomes" id="UP000215305"/>
    </source>
</evidence>
<evidence type="ECO:0000256" key="2">
    <source>
        <dbReference type="ARBA" id="ARBA00022857"/>
    </source>
</evidence>
<comment type="similarity">
    <text evidence="1">Belongs to the short-chain dehydrogenases/reductases (SDR) family.</text>
</comment>
<dbReference type="SMART" id="SM00822">
    <property type="entry name" value="PKS_KR"/>
    <property type="match status" value="1"/>
</dbReference>
<dbReference type="AlphaFoldDB" id="A0A397G1E1"/>
<evidence type="ECO:0000313" key="5">
    <source>
        <dbReference type="EMBL" id="RHZ43889.1"/>
    </source>
</evidence>
<dbReference type="Gene3D" id="3.40.50.720">
    <property type="entry name" value="NAD(P)-binding Rossmann-like Domain"/>
    <property type="match status" value="1"/>
</dbReference>